<keyword evidence="3 8" id="KW-0808">Transferase</keyword>
<dbReference type="AlphaFoldDB" id="A0A547P9T6"/>
<proteinExistence type="predicted"/>
<protein>
    <submittedName>
        <fullName evidence="8">Glycosyltransferase</fullName>
    </submittedName>
</protein>
<keyword evidence="4 7" id="KW-0812">Transmembrane</keyword>
<dbReference type="PANTHER" id="PTHR43867">
    <property type="entry name" value="CELLULOSE SYNTHASE CATALYTIC SUBUNIT A [UDP-FORMING]"/>
    <property type="match status" value="1"/>
</dbReference>
<dbReference type="RefSeq" id="WP_142787180.1">
    <property type="nucleotide sequence ID" value="NZ_VHJK01000001.1"/>
</dbReference>
<evidence type="ECO:0000313" key="8">
    <source>
        <dbReference type="EMBL" id="TRD10918.1"/>
    </source>
</evidence>
<accession>A0A547P9T6</accession>
<dbReference type="GO" id="GO:0016757">
    <property type="term" value="F:glycosyltransferase activity"/>
    <property type="evidence" value="ECO:0007669"/>
    <property type="project" value="UniProtKB-KW"/>
</dbReference>
<name>A0A547P9T6_9SPHN</name>
<dbReference type="Gene3D" id="3.90.550.10">
    <property type="entry name" value="Spore Coat Polysaccharide Biosynthesis Protein SpsA, Chain A"/>
    <property type="match status" value="1"/>
</dbReference>
<dbReference type="InterPro" id="IPR029044">
    <property type="entry name" value="Nucleotide-diphossugar_trans"/>
</dbReference>
<evidence type="ECO:0000256" key="6">
    <source>
        <dbReference type="ARBA" id="ARBA00023136"/>
    </source>
</evidence>
<gene>
    <name evidence="8" type="ORF">FGU71_02955</name>
</gene>
<feature type="transmembrane region" description="Helical" evidence="7">
    <location>
        <begin position="460"/>
        <end position="484"/>
    </location>
</feature>
<evidence type="ECO:0000256" key="7">
    <source>
        <dbReference type="SAM" id="Phobius"/>
    </source>
</evidence>
<comment type="caution">
    <text evidence="8">The sequence shown here is derived from an EMBL/GenBank/DDBJ whole genome shotgun (WGS) entry which is preliminary data.</text>
</comment>
<dbReference type="InterPro" id="IPR050321">
    <property type="entry name" value="Glycosyltr_2/OpgH_subfam"/>
</dbReference>
<reference evidence="8 9" key="1">
    <citation type="submission" date="2019-06" db="EMBL/GenBank/DDBJ databases">
        <title>Erythrobacter insulae sp. nov., isolated from a tidal flat.</title>
        <authorList>
            <person name="Yoon J.-H."/>
        </authorList>
    </citation>
    <scope>NUCLEOTIDE SEQUENCE [LARGE SCALE GENOMIC DNA]</scope>
    <source>
        <strain evidence="8 9">JBTF-M21</strain>
    </source>
</reference>
<evidence type="ECO:0000256" key="3">
    <source>
        <dbReference type="ARBA" id="ARBA00022679"/>
    </source>
</evidence>
<feature type="transmembrane region" description="Helical" evidence="7">
    <location>
        <begin position="576"/>
        <end position="600"/>
    </location>
</feature>
<dbReference type="Proteomes" id="UP000316343">
    <property type="component" value="Unassembled WGS sequence"/>
</dbReference>
<comment type="subcellular location">
    <subcellularLocation>
        <location evidence="1">Membrane</location>
        <topology evidence="1">Multi-pass membrane protein</topology>
    </subcellularLocation>
</comment>
<organism evidence="8 9">
    <name type="scientific">Erythrobacter insulae</name>
    <dbReference type="NCBI Taxonomy" id="2584124"/>
    <lineage>
        <taxon>Bacteria</taxon>
        <taxon>Pseudomonadati</taxon>
        <taxon>Pseudomonadota</taxon>
        <taxon>Alphaproteobacteria</taxon>
        <taxon>Sphingomonadales</taxon>
        <taxon>Erythrobacteraceae</taxon>
        <taxon>Erythrobacter/Porphyrobacter group</taxon>
        <taxon>Erythrobacter</taxon>
    </lineage>
</organism>
<evidence type="ECO:0000256" key="5">
    <source>
        <dbReference type="ARBA" id="ARBA00022989"/>
    </source>
</evidence>
<dbReference type="PANTHER" id="PTHR43867:SF2">
    <property type="entry name" value="CELLULOSE SYNTHASE CATALYTIC SUBUNIT A [UDP-FORMING]"/>
    <property type="match status" value="1"/>
</dbReference>
<dbReference type="OrthoDB" id="9806824at2"/>
<dbReference type="GO" id="GO:0016020">
    <property type="term" value="C:membrane"/>
    <property type="evidence" value="ECO:0007669"/>
    <property type="project" value="UniProtKB-SubCell"/>
</dbReference>
<sequence length="606" mass="68535">MLLSRIQESTQNDDTDVIIAGPPEQFTSDKVWSADDRKPWLFLFIFGAWTASLIWFGPRLIDLVLSAETWTARFILGYFAFFTPVAWLYGLYNVGVVLFASIYRNFVTKPDPILSTTQPPVAMLYTTCNDFVRASAQSCLEVDYPNFTLYLLDDSSDPEYQAIVDAFAAENPEKVKVIRREHRTGFKAGNLNHALTNHVREPYFAVVDADEILPVGFLRQLMPYLQNDPECGFVQANHRCEEETSTQLQEDMRIGIDVHWKWYQPLRNKFGFVMFLGHGALLRRGCWKEVGGFDEIVSEDLAYAISIRERGYYGVFAEDVVCTEAFPETVRAFRVRHVKWTRGTCEFLHKWTMPLIRSRKIPLIEKLDILFPTANLPLTFFFFIFMLIAGLGMPFVLGQQQELTWVVAGQEMSVPVRLLPPELTSIFTPDFFAITVLTLFAPILCFILEHWKQPLRLWRFLSRSTALYAALSPLSAVCVAGYGLTGKARFLVTGDVKGHANTASKEGSAINRYLSETHPDSMATWSFEIVAGALFLAAAFVSFQPAFAGLALAFLMQPYLHGLGWNQKVLRFCTMIPFALIVGSVMLGSASLFGLQPVLFGFGFHF</sequence>
<dbReference type="EMBL" id="VHJK01000001">
    <property type="protein sequence ID" value="TRD10918.1"/>
    <property type="molecule type" value="Genomic_DNA"/>
</dbReference>
<evidence type="ECO:0000256" key="1">
    <source>
        <dbReference type="ARBA" id="ARBA00004141"/>
    </source>
</evidence>
<keyword evidence="2" id="KW-0328">Glycosyltransferase</keyword>
<dbReference type="SUPFAM" id="SSF53448">
    <property type="entry name" value="Nucleotide-diphospho-sugar transferases"/>
    <property type="match status" value="1"/>
</dbReference>
<feature type="transmembrane region" description="Helical" evidence="7">
    <location>
        <begin position="369"/>
        <end position="397"/>
    </location>
</feature>
<keyword evidence="6 7" id="KW-0472">Membrane</keyword>
<feature type="transmembrane region" description="Helical" evidence="7">
    <location>
        <begin position="78"/>
        <end position="103"/>
    </location>
</feature>
<feature type="transmembrane region" description="Helical" evidence="7">
    <location>
        <begin position="529"/>
        <end position="555"/>
    </location>
</feature>
<evidence type="ECO:0000256" key="4">
    <source>
        <dbReference type="ARBA" id="ARBA00022692"/>
    </source>
</evidence>
<keyword evidence="5 7" id="KW-1133">Transmembrane helix</keyword>
<feature type="transmembrane region" description="Helical" evidence="7">
    <location>
        <begin position="40"/>
        <end position="58"/>
    </location>
</feature>
<dbReference type="Pfam" id="PF13641">
    <property type="entry name" value="Glyco_tranf_2_3"/>
    <property type="match status" value="1"/>
</dbReference>
<feature type="transmembrane region" description="Helical" evidence="7">
    <location>
        <begin position="431"/>
        <end position="448"/>
    </location>
</feature>
<evidence type="ECO:0000313" key="9">
    <source>
        <dbReference type="Proteomes" id="UP000316343"/>
    </source>
</evidence>
<keyword evidence="9" id="KW-1185">Reference proteome</keyword>
<evidence type="ECO:0000256" key="2">
    <source>
        <dbReference type="ARBA" id="ARBA00022676"/>
    </source>
</evidence>